<gene>
    <name evidence="2" type="ORF">G3T38_02030</name>
</gene>
<organism evidence="2 3">
    <name type="scientific">Nocardioides zeae</name>
    <dbReference type="NCBI Taxonomy" id="1457234"/>
    <lineage>
        <taxon>Bacteria</taxon>
        <taxon>Bacillati</taxon>
        <taxon>Actinomycetota</taxon>
        <taxon>Actinomycetes</taxon>
        <taxon>Propionibacteriales</taxon>
        <taxon>Nocardioidaceae</taxon>
        <taxon>Nocardioides</taxon>
    </lineage>
</organism>
<dbReference type="Pfam" id="PF13822">
    <property type="entry name" value="ACC_epsilon"/>
    <property type="match status" value="1"/>
</dbReference>
<dbReference type="EMBL" id="JAAGXA010000001">
    <property type="protein sequence ID" value="NEN77048.1"/>
    <property type="molecule type" value="Genomic_DNA"/>
</dbReference>
<keyword evidence="3" id="KW-1185">Reference proteome</keyword>
<accession>A0A6P0HE66</accession>
<dbReference type="GO" id="GO:0004658">
    <property type="term" value="F:propionyl-CoA carboxylase activity"/>
    <property type="evidence" value="ECO:0007669"/>
    <property type="project" value="InterPro"/>
</dbReference>
<evidence type="ECO:0000313" key="2">
    <source>
        <dbReference type="EMBL" id="NEN77048.1"/>
    </source>
</evidence>
<dbReference type="Proteomes" id="UP000468687">
    <property type="component" value="Unassembled WGS sequence"/>
</dbReference>
<dbReference type="GO" id="GO:0003989">
    <property type="term" value="F:acetyl-CoA carboxylase activity"/>
    <property type="evidence" value="ECO:0007669"/>
    <property type="project" value="InterPro"/>
</dbReference>
<feature type="region of interest" description="Disordered" evidence="1">
    <location>
        <begin position="1"/>
        <end position="20"/>
    </location>
</feature>
<comment type="caution">
    <text evidence="2">The sequence shown here is derived from an EMBL/GenBank/DDBJ whole genome shotgun (WGS) entry which is preliminary data.</text>
</comment>
<evidence type="ECO:0000256" key="1">
    <source>
        <dbReference type="SAM" id="MobiDB-lite"/>
    </source>
</evidence>
<dbReference type="InterPro" id="IPR032716">
    <property type="entry name" value="ACC_epsilon"/>
</dbReference>
<feature type="region of interest" description="Disordered" evidence="1">
    <location>
        <begin position="47"/>
        <end position="85"/>
    </location>
</feature>
<evidence type="ECO:0000313" key="3">
    <source>
        <dbReference type="Proteomes" id="UP000468687"/>
    </source>
</evidence>
<name>A0A6P0HE66_9ACTN</name>
<protein>
    <submittedName>
        <fullName evidence="2">Acyl-CoA carboxylase subunit epsilon</fullName>
    </submittedName>
</protein>
<dbReference type="AlphaFoldDB" id="A0A6P0HE66"/>
<proteinExistence type="predicted"/>
<sequence length="85" mass="8558">MTGDGTAGEPAEQAEVAPARPLLRVVNGDATPEEVAAVVAVLAALGGGAPAPAPRRTPEWSAPRRALRGPHHAAPGAWRASGLPR</sequence>
<reference evidence="2 3" key="1">
    <citation type="journal article" date="2014" name="Int. J. Syst. Evol. Microbiol.">
        <title>Nocardioides zeae sp. nov., isolated from the stem of Zea mays.</title>
        <authorList>
            <person name="Glaeser S.P."/>
            <person name="McInroy J.A."/>
            <person name="Busse H.J."/>
            <person name="Kampfer P."/>
        </authorList>
    </citation>
    <scope>NUCLEOTIDE SEQUENCE [LARGE SCALE GENOMIC DNA]</scope>
    <source>
        <strain evidence="2 3">JCM 30728</strain>
    </source>
</reference>